<protein>
    <submittedName>
        <fullName evidence="2">Uncharacterized protein</fullName>
    </submittedName>
</protein>
<feature type="transmembrane region" description="Helical" evidence="1">
    <location>
        <begin position="35"/>
        <end position="53"/>
    </location>
</feature>
<gene>
    <name evidence="2" type="ORF">CXU09_06660</name>
</gene>
<keyword evidence="1" id="KW-1133">Transmembrane helix</keyword>
<reference evidence="2 3" key="1">
    <citation type="journal article" date="2017" name="BMC Genomics">
        <title>Genome sequencing of 39 Akkermansia muciniphila isolates reveals its population structure, genomic and functional diverisity, and global distribution in mammalian gut microbiotas.</title>
        <authorList>
            <person name="Guo X."/>
            <person name="Li S."/>
            <person name="Zhang J."/>
            <person name="Wu F."/>
            <person name="Li X."/>
            <person name="Wu D."/>
            <person name="Zhang M."/>
            <person name="Ou Z."/>
            <person name="Jie Z."/>
            <person name="Yan Q."/>
            <person name="Li P."/>
            <person name="Yi J."/>
            <person name="Peng Y."/>
        </authorList>
    </citation>
    <scope>NUCLEOTIDE SEQUENCE [LARGE SCALE GENOMIC DNA]</scope>
    <source>
        <strain evidence="2 3">GP43</strain>
    </source>
</reference>
<organism evidence="2 3">
    <name type="scientific">Akkermansia muciniphila</name>
    <dbReference type="NCBI Taxonomy" id="239935"/>
    <lineage>
        <taxon>Bacteria</taxon>
        <taxon>Pseudomonadati</taxon>
        <taxon>Verrucomicrobiota</taxon>
        <taxon>Verrucomicrobiia</taxon>
        <taxon>Verrucomicrobiales</taxon>
        <taxon>Akkermansiaceae</taxon>
        <taxon>Akkermansia</taxon>
    </lineage>
</organism>
<proteinExistence type="predicted"/>
<evidence type="ECO:0000256" key="1">
    <source>
        <dbReference type="SAM" id="Phobius"/>
    </source>
</evidence>
<evidence type="ECO:0000313" key="2">
    <source>
        <dbReference type="EMBL" id="PNC56296.1"/>
    </source>
</evidence>
<dbReference type="Proteomes" id="UP000235914">
    <property type="component" value="Unassembled WGS sequence"/>
</dbReference>
<keyword evidence="1" id="KW-0812">Transmembrane</keyword>
<keyword evidence="1" id="KW-0472">Membrane</keyword>
<evidence type="ECO:0000313" key="3">
    <source>
        <dbReference type="Proteomes" id="UP000235914"/>
    </source>
</evidence>
<comment type="caution">
    <text evidence="2">The sequence shown here is derived from an EMBL/GenBank/DDBJ whole genome shotgun (WGS) entry which is preliminary data.</text>
</comment>
<dbReference type="EMBL" id="PJKN01000003">
    <property type="protein sequence ID" value="PNC56296.1"/>
    <property type="molecule type" value="Genomic_DNA"/>
</dbReference>
<accession>A0AAP8NL08</accession>
<sequence length="68" mass="8319">MAERIVFALNERIKNRNLFPVPRWNQVNMVIEDNSIILFALIFCMRFFKFVFFRKILNEFIKFGIVLF</sequence>
<name>A0AAP8NL08_9BACT</name>
<dbReference type="AlphaFoldDB" id="A0AAP8NL08"/>